<dbReference type="InterPro" id="IPR004089">
    <property type="entry name" value="MCPsignal_dom"/>
</dbReference>
<dbReference type="Proteomes" id="UP000049855">
    <property type="component" value="Unassembled WGS sequence"/>
</dbReference>
<evidence type="ECO:0000256" key="9">
    <source>
        <dbReference type="PROSITE-ProRule" id="PRU00284"/>
    </source>
</evidence>
<keyword evidence="14" id="KW-1185">Reference proteome</keyword>
<dbReference type="SUPFAM" id="SSF103190">
    <property type="entry name" value="Sensory domain-like"/>
    <property type="match status" value="1"/>
</dbReference>
<dbReference type="InterPro" id="IPR033479">
    <property type="entry name" value="dCache_1"/>
</dbReference>
<evidence type="ECO:0000256" key="8">
    <source>
        <dbReference type="ARBA" id="ARBA00029447"/>
    </source>
</evidence>
<dbReference type="AlphaFoldDB" id="A0A0U1L1W8"/>
<dbReference type="Pfam" id="PF00015">
    <property type="entry name" value="MCPsignal"/>
    <property type="match status" value="1"/>
</dbReference>
<dbReference type="PROSITE" id="PS50885">
    <property type="entry name" value="HAMP"/>
    <property type="match status" value="1"/>
</dbReference>
<dbReference type="InterPro" id="IPR029151">
    <property type="entry name" value="Sensor-like_sf"/>
</dbReference>
<dbReference type="GO" id="GO:0006935">
    <property type="term" value="P:chemotaxis"/>
    <property type="evidence" value="ECO:0007669"/>
    <property type="project" value="UniProtKB-KW"/>
</dbReference>
<evidence type="ECO:0000259" key="12">
    <source>
        <dbReference type="PROSITE" id="PS50885"/>
    </source>
</evidence>
<dbReference type="InterPro" id="IPR003660">
    <property type="entry name" value="HAMP_dom"/>
</dbReference>
<evidence type="ECO:0000313" key="13">
    <source>
        <dbReference type="EMBL" id="CQR73651.1"/>
    </source>
</evidence>
<gene>
    <name evidence="13" type="ORF">SpAn4DRAFT_0113</name>
</gene>
<dbReference type="Gene3D" id="6.10.340.10">
    <property type="match status" value="1"/>
</dbReference>
<accession>A0A0U1L1W8</accession>
<dbReference type="SMART" id="SM00283">
    <property type="entry name" value="MA"/>
    <property type="match status" value="1"/>
</dbReference>
<dbReference type="EMBL" id="CTRP01000014">
    <property type="protein sequence ID" value="CQR73651.1"/>
    <property type="molecule type" value="Genomic_DNA"/>
</dbReference>
<comment type="similarity">
    <text evidence="8">Belongs to the methyl-accepting chemotaxis (MCP) protein family.</text>
</comment>
<comment type="subcellular location">
    <subcellularLocation>
        <location evidence="1">Cell membrane</location>
        <topology evidence="1">Multi-pass membrane protein</topology>
    </subcellularLocation>
</comment>
<dbReference type="SMART" id="SM00304">
    <property type="entry name" value="HAMP"/>
    <property type="match status" value="1"/>
</dbReference>
<dbReference type="CDD" id="cd12912">
    <property type="entry name" value="PDC2_MCP_like"/>
    <property type="match status" value="1"/>
</dbReference>
<feature type="transmembrane region" description="Helical" evidence="10">
    <location>
        <begin position="274"/>
        <end position="292"/>
    </location>
</feature>
<dbReference type="Pfam" id="PF02743">
    <property type="entry name" value="dCache_1"/>
    <property type="match status" value="1"/>
</dbReference>
<dbReference type="CDD" id="cd06225">
    <property type="entry name" value="HAMP"/>
    <property type="match status" value="1"/>
</dbReference>
<keyword evidence="6 10" id="KW-0472">Membrane</keyword>
<reference evidence="14" key="1">
    <citation type="submission" date="2015-03" db="EMBL/GenBank/DDBJ databases">
        <authorList>
            <person name="Nijsse Bart"/>
        </authorList>
    </citation>
    <scope>NUCLEOTIDE SEQUENCE [LARGE SCALE GENOMIC DNA]</scope>
</reference>
<dbReference type="Pfam" id="PF00672">
    <property type="entry name" value="HAMP"/>
    <property type="match status" value="1"/>
</dbReference>
<keyword evidence="2" id="KW-1003">Cell membrane</keyword>
<dbReference type="SUPFAM" id="SSF58104">
    <property type="entry name" value="Methyl-accepting chemotaxis protein (MCP) signaling domain"/>
    <property type="match status" value="1"/>
</dbReference>
<dbReference type="CDD" id="cd12914">
    <property type="entry name" value="PDC1_DGC_like"/>
    <property type="match status" value="1"/>
</dbReference>
<evidence type="ECO:0000256" key="6">
    <source>
        <dbReference type="ARBA" id="ARBA00023136"/>
    </source>
</evidence>
<evidence type="ECO:0000259" key="11">
    <source>
        <dbReference type="PROSITE" id="PS50111"/>
    </source>
</evidence>
<dbReference type="GO" id="GO:0007165">
    <property type="term" value="P:signal transduction"/>
    <property type="evidence" value="ECO:0007669"/>
    <property type="project" value="UniProtKB-KW"/>
</dbReference>
<evidence type="ECO:0000256" key="5">
    <source>
        <dbReference type="ARBA" id="ARBA00022989"/>
    </source>
</evidence>
<keyword evidence="4 10" id="KW-0812">Transmembrane</keyword>
<evidence type="ECO:0000256" key="2">
    <source>
        <dbReference type="ARBA" id="ARBA00022475"/>
    </source>
</evidence>
<name>A0A0U1L1W8_9FIRM</name>
<feature type="domain" description="Methyl-accepting transducer" evidence="11">
    <location>
        <begin position="364"/>
        <end position="635"/>
    </location>
</feature>
<evidence type="ECO:0000256" key="7">
    <source>
        <dbReference type="ARBA" id="ARBA00023224"/>
    </source>
</evidence>
<dbReference type="Gene3D" id="1.10.287.950">
    <property type="entry name" value="Methyl-accepting chemotaxis protein"/>
    <property type="match status" value="1"/>
</dbReference>
<keyword evidence="5 10" id="KW-1133">Transmembrane helix</keyword>
<keyword evidence="3" id="KW-0145">Chemotaxis</keyword>
<evidence type="ECO:0000256" key="1">
    <source>
        <dbReference type="ARBA" id="ARBA00004651"/>
    </source>
</evidence>
<dbReference type="GO" id="GO:0005886">
    <property type="term" value="C:plasma membrane"/>
    <property type="evidence" value="ECO:0007669"/>
    <property type="project" value="UniProtKB-SubCell"/>
</dbReference>
<dbReference type="PROSITE" id="PS50111">
    <property type="entry name" value="CHEMOTAXIS_TRANSDUC_2"/>
    <property type="match status" value="1"/>
</dbReference>
<evidence type="ECO:0000256" key="10">
    <source>
        <dbReference type="SAM" id="Phobius"/>
    </source>
</evidence>
<sequence length="651" mass="69687">MKRKLMMLLVLIGIVPLCFLSFFAYWQISTTMQDEYQRAGISKVGNLRLEVDSLLQKNMHGLKTIANSGSAKSMDIVSGKEVLVNAATVYTDISPIAFVNGLGMHIVRNDNNRLPDVSKRPYFKQVMQGSDDVVSDVLIGQTNGHPMVILATPVKNESGAVIGAIQGSLDLTTLSDFIAERSKDGDTAYIVDREGKILAHPDSTLVDERKDVTQLNYVQQVLSGQEGSMNITGSNGEKRMVSYAQDPYTGWGICIEQSYDRYAAQVHKLAITDIIILIVTMSIVVVIGYFFAKKMIKPILSLVAATNAVKDGNLLVTVDKESNDEMGLLAENFSAMVKSLRVLVQKVSVSSEEVTASSQQLTATSEQSAQAANDIAGAVTNIAEETTKQRDIVNEMNTLVQRMSEDINNAASNVRQAAEAAEQSTETATQGEKQIDLAVNQMENIEKTVACSAAAVAELGRHSQAVGQIVSTITSLANQTNLLALNAAIEAARAGEAGKGFAVVAEEVRKLAEQSGDAAKQVSEIISTIQVETSKAVETMESGSGEVQSGVSVVKATGEAFHDIVAFVKKVSEQVTQSSQLLEGIAASSNKLMVANQKVEGVTKTTAAQSETISASTQQQSASVEEIAASSQKLAQMAEELSALVNHFSYK</sequence>
<dbReference type="PANTHER" id="PTHR32089:SF112">
    <property type="entry name" value="LYSOZYME-LIKE PROTEIN-RELATED"/>
    <property type="match status" value="1"/>
</dbReference>
<dbReference type="CDD" id="cd11386">
    <property type="entry name" value="MCP_signal"/>
    <property type="match status" value="1"/>
</dbReference>
<keyword evidence="7 9" id="KW-0807">Transducer</keyword>
<evidence type="ECO:0000256" key="3">
    <source>
        <dbReference type="ARBA" id="ARBA00022500"/>
    </source>
</evidence>
<protein>
    <submittedName>
        <fullName evidence="13">Methyl-accepting chemotaxis protein</fullName>
    </submittedName>
</protein>
<dbReference type="Gene3D" id="3.30.450.20">
    <property type="entry name" value="PAS domain"/>
    <property type="match status" value="1"/>
</dbReference>
<feature type="domain" description="HAMP" evidence="12">
    <location>
        <begin position="293"/>
        <end position="345"/>
    </location>
</feature>
<organism evidence="13 14">
    <name type="scientific">Sporomusa ovata</name>
    <dbReference type="NCBI Taxonomy" id="2378"/>
    <lineage>
        <taxon>Bacteria</taxon>
        <taxon>Bacillati</taxon>
        <taxon>Bacillota</taxon>
        <taxon>Negativicutes</taxon>
        <taxon>Selenomonadales</taxon>
        <taxon>Sporomusaceae</taxon>
        <taxon>Sporomusa</taxon>
    </lineage>
</organism>
<proteinExistence type="inferred from homology"/>
<evidence type="ECO:0000256" key="4">
    <source>
        <dbReference type="ARBA" id="ARBA00022692"/>
    </source>
</evidence>
<evidence type="ECO:0000313" key="14">
    <source>
        <dbReference type="Proteomes" id="UP000049855"/>
    </source>
</evidence>
<dbReference type="PANTHER" id="PTHR32089">
    <property type="entry name" value="METHYL-ACCEPTING CHEMOTAXIS PROTEIN MCPB"/>
    <property type="match status" value="1"/>
</dbReference>
<dbReference type="RefSeq" id="WP_021170923.1">
    <property type="nucleotide sequence ID" value="NZ_CTRP01000014.1"/>
</dbReference>